<reference evidence="2 3" key="1">
    <citation type="submission" date="2018-06" db="EMBL/GenBank/DDBJ databases">
        <authorList>
            <consortium name="Pathogen Informatics"/>
            <person name="Doyle S."/>
        </authorList>
    </citation>
    <scope>NUCLEOTIDE SEQUENCE [LARGE SCALE GENOMIC DNA]</scope>
    <source>
        <strain evidence="2 3">NCTC11645</strain>
    </source>
</reference>
<dbReference type="Pfam" id="PF00990">
    <property type="entry name" value="GGDEF"/>
    <property type="match status" value="1"/>
</dbReference>
<name>A0A377J820_GRIHO</name>
<proteinExistence type="predicted"/>
<dbReference type="Gene3D" id="3.30.70.270">
    <property type="match status" value="1"/>
</dbReference>
<gene>
    <name evidence="2" type="primary">adrA_4</name>
    <name evidence="2" type="ORF">NCTC11645_03625</name>
</gene>
<dbReference type="EMBL" id="UGHD01000003">
    <property type="protein sequence ID" value="STO98637.1"/>
    <property type="molecule type" value="Genomic_DNA"/>
</dbReference>
<evidence type="ECO:0000259" key="1">
    <source>
        <dbReference type="PROSITE" id="PS50887"/>
    </source>
</evidence>
<sequence>MKKPDIPANERQRLQSLEHINILDTVNEERFDRLTRLTKQMFATKIAAISFIDTNRQWVKSAIGPLDKEIPRDITFCAHTILAHTPLVVQDTHADSRFSDNPMVNGKPGIRFYAGYPIRHRNGALIGTLSLADDEPRSFDVDEINCMKDIAALVENELVSMQSCTMQDPLTGLLNEDGFEVLSQNSLNMCERLNLPASLAFFDLSGITRINPLPKRERDNAMVFFAELLKFGFRGSDVLARLEHGKFAVLMTNTPISNTQDILNRFKKRVERDAKEKSLLYTLNYSVGVSWVEPEGEYDISHLVEIARNLARKAKV</sequence>
<dbReference type="InterPro" id="IPR029016">
    <property type="entry name" value="GAF-like_dom_sf"/>
</dbReference>
<organism evidence="2 3">
    <name type="scientific">Grimontia hollisae</name>
    <name type="common">Vibrio hollisae</name>
    <dbReference type="NCBI Taxonomy" id="673"/>
    <lineage>
        <taxon>Bacteria</taxon>
        <taxon>Pseudomonadati</taxon>
        <taxon>Pseudomonadota</taxon>
        <taxon>Gammaproteobacteria</taxon>
        <taxon>Vibrionales</taxon>
        <taxon>Vibrionaceae</taxon>
        <taxon>Grimontia</taxon>
    </lineage>
</organism>
<keyword evidence="2" id="KW-0548">Nucleotidyltransferase</keyword>
<dbReference type="STRING" id="673.AL542_02420"/>
<dbReference type="AlphaFoldDB" id="A0A377J820"/>
<dbReference type="PANTHER" id="PTHR43102">
    <property type="entry name" value="SLR1143 PROTEIN"/>
    <property type="match status" value="1"/>
</dbReference>
<dbReference type="SMART" id="SM00065">
    <property type="entry name" value="GAF"/>
    <property type="match status" value="1"/>
</dbReference>
<dbReference type="NCBIfam" id="TIGR00254">
    <property type="entry name" value="GGDEF"/>
    <property type="match status" value="1"/>
</dbReference>
<dbReference type="SUPFAM" id="SSF55781">
    <property type="entry name" value="GAF domain-like"/>
    <property type="match status" value="1"/>
</dbReference>
<dbReference type="PROSITE" id="PS50887">
    <property type="entry name" value="GGDEF"/>
    <property type="match status" value="1"/>
</dbReference>
<dbReference type="GeneID" id="58894740"/>
<dbReference type="SUPFAM" id="SSF55073">
    <property type="entry name" value="Nucleotide cyclase"/>
    <property type="match status" value="1"/>
</dbReference>
<dbReference type="RefSeq" id="WP_005502372.1">
    <property type="nucleotide sequence ID" value="NZ_CABMOB010000001.1"/>
</dbReference>
<dbReference type="Pfam" id="PF01590">
    <property type="entry name" value="GAF"/>
    <property type="match status" value="1"/>
</dbReference>
<evidence type="ECO:0000313" key="3">
    <source>
        <dbReference type="Proteomes" id="UP000254512"/>
    </source>
</evidence>
<dbReference type="EC" id="2.7.7.65" evidence="2"/>
<dbReference type="InterPro" id="IPR000160">
    <property type="entry name" value="GGDEF_dom"/>
</dbReference>
<feature type="domain" description="GGDEF" evidence="1">
    <location>
        <begin position="195"/>
        <end position="316"/>
    </location>
</feature>
<dbReference type="GO" id="GO:0052621">
    <property type="term" value="F:diguanylate cyclase activity"/>
    <property type="evidence" value="ECO:0007669"/>
    <property type="project" value="UniProtKB-EC"/>
</dbReference>
<dbReference type="Gene3D" id="3.30.450.40">
    <property type="match status" value="1"/>
</dbReference>
<accession>A0A377J820</accession>
<dbReference type="KEGG" id="gho:AL542_02420"/>
<dbReference type="SMART" id="SM00267">
    <property type="entry name" value="GGDEF"/>
    <property type="match status" value="1"/>
</dbReference>
<dbReference type="Proteomes" id="UP000254512">
    <property type="component" value="Unassembled WGS sequence"/>
</dbReference>
<dbReference type="PANTHER" id="PTHR43102:SF2">
    <property type="entry name" value="GAF DOMAIN-CONTAINING PROTEIN"/>
    <property type="match status" value="1"/>
</dbReference>
<dbReference type="InterPro" id="IPR043128">
    <property type="entry name" value="Rev_trsase/Diguanyl_cyclase"/>
</dbReference>
<dbReference type="InterPro" id="IPR003018">
    <property type="entry name" value="GAF"/>
</dbReference>
<dbReference type="InterPro" id="IPR029787">
    <property type="entry name" value="Nucleotide_cyclase"/>
</dbReference>
<protein>
    <submittedName>
        <fullName evidence="2">Probable diguanylate cyclase AdrA</fullName>
        <ecNumber evidence="2">2.7.7.65</ecNumber>
    </submittedName>
</protein>
<keyword evidence="2" id="KW-0808">Transferase</keyword>
<evidence type="ECO:0000313" key="2">
    <source>
        <dbReference type="EMBL" id="STO98637.1"/>
    </source>
</evidence>